<sequence length="41" mass="4875">MNAMNLIEDKELLKLADETETEETVKVRLNDLRPRVYKKRA</sequence>
<keyword evidence="2" id="KW-1185">Reference proteome</keyword>
<organism evidence="1 2">
    <name type="scientific">Acinetobacter bouvetii DSM 14964 = CIP 107468</name>
    <dbReference type="NCBI Taxonomy" id="1120925"/>
    <lineage>
        <taxon>Bacteria</taxon>
        <taxon>Pseudomonadati</taxon>
        <taxon>Pseudomonadota</taxon>
        <taxon>Gammaproteobacteria</taxon>
        <taxon>Moraxellales</taxon>
        <taxon>Moraxellaceae</taxon>
        <taxon>Acinetobacter</taxon>
    </lineage>
</organism>
<protein>
    <submittedName>
        <fullName evidence="1">Uncharacterized protein</fullName>
    </submittedName>
</protein>
<dbReference type="AlphaFoldDB" id="N9CB79"/>
<dbReference type="EMBL" id="APQD01000012">
    <property type="protein sequence ID" value="ENV82776.1"/>
    <property type="molecule type" value="Genomic_DNA"/>
</dbReference>
<evidence type="ECO:0000313" key="2">
    <source>
        <dbReference type="Proteomes" id="UP000018460"/>
    </source>
</evidence>
<gene>
    <name evidence="1" type="ORF">F941_01542</name>
</gene>
<proteinExistence type="predicted"/>
<evidence type="ECO:0000313" key="1">
    <source>
        <dbReference type="EMBL" id="ENV82776.1"/>
    </source>
</evidence>
<name>N9CB79_9GAMM</name>
<accession>N9CB79</accession>
<dbReference type="Proteomes" id="UP000018460">
    <property type="component" value="Unassembled WGS sequence"/>
</dbReference>
<reference evidence="1 2" key="1">
    <citation type="submission" date="2013-02" db="EMBL/GenBank/DDBJ databases">
        <title>The Genome Sequence of Acinetobacter bouvetii CIP 107468.</title>
        <authorList>
            <consortium name="The Broad Institute Genome Sequencing Platform"/>
            <consortium name="The Broad Institute Genome Sequencing Center for Infectious Disease"/>
            <person name="Cerqueira G."/>
            <person name="Feldgarden M."/>
            <person name="Courvalin P."/>
            <person name="Perichon B."/>
            <person name="Grillot-Courvalin C."/>
            <person name="Clermont D."/>
            <person name="Rocha E."/>
            <person name="Yoon E.-J."/>
            <person name="Nemec A."/>
            <person name="Walker B."/>
            <person name="Young S.K."/>
            <person name="Zeng Q."/>
            <person name="Gargeya S."/>
            <person name="Fitzgerald M."/>
            <person name="Haas B."/>
            <person name="Abouelleil A."/>
            <person name="Alvarado L."/>
            <person name="Arachchi H.M."/>
            <person name="Berlin A.M."/>
            <person name="Chapman S.B."/>
            <person name="Dewar J."/>
            <person name="Goldberg J."/>
            <person name="Griggs A."/>
            <person name="Gujja S."/>
            <person name="Hansen M."/>
            <person name="Howarth C."/>
            <person name="Imamovic A."/>
            <person name="Larimer J."/>
            <person name="McCowan C."/>
            <person name="Murphy C."/>
            <person name="Neiman D."/>
            <person name="Pearson M."/>
            <person name="Priest M."/>
            <person name="Roberts A."/>
            <person name="Saif S."/>
            <person name="Shea T."/>
            <person name="Sisk P."/>
            <person name="Sykes S."/>
            <person name="Wortman J."/>
            <person name="Nusbaum C."/>
            <person name="Birren B."/>
        </authorList>
    </citation>
    <scope>NUCLEOTIDE SEQUENCE [LARGE SCALE GENOMIC DNA]</scope>
    <source>
        <strain evidence="1 2">CIP 107468</strain>
    </source>
</reference>
<comment type="caution">
    <text evidence="1">The sequence shown here is derived from an EMBL/GenBank/DDBJ whole genome shotgun (WGS) entry which is preliminary data.</text>
</comment>